<keyword evidence="2" id="KW-0964">Secreted</keyword>
<dbReference type="GO" id="GO:0006979">
    <property type="term" value="P:response to oxidative stress"/>
    <property type="evidence" value="ECO:0007669"/>
    <property type="project" value="InterPro"/>
</dbReference>
<dbReference type="GO" id="GO:0004601">
    <property type="term" value="F:peroxidase activity"/>
    <property type="evidence" value="ECO:0007669"/>
    <property type="project" value="UniProtKB-KW"/>
</dbReference>
<evidence type="ECO:0000256" key="4">
    <source>
        <dbReference type="ARBA" id="ARBA00022729"/>
    </source>
</evidence>
<dbReference type="AlphaFoldDB" id="A0A5S6QII5"/>
<evidence type="ECO:0000256" key="1">
    <source>
        <dbReference type="ARBA" id="ARBA00004613"/>
    </source>
</evidence>
<comment type="subcellular location">
    <subcellularLocation>
        <location evidence="1">Secreted</location>
    </subcellularLocation>
</comment>
<proteinExistence type="predicted"/>
<dbReference type="WBParaSite" id="TMUE_2000006979.1">
    <property type="protein sequence ID" value="TMUE_2000006979.1"/>
    <property type="gene ID" value="WBGene00302618"/>
</dbReference>
<dbReference type="PANTHER" id="PTHR11475">
    <property type="entry name" value="OXIDASE/PEROXIDASE"/>
    <property type="match status" value="1"/>
</dbReference>
<keyword evidence="3" id="KW-0575">Peroxidase</keyword>
<evidence type="ECO:0000256" key="2">
    <source>
        <dbReference type="ARBA" id="ARBA00022525"/>
    </source>
</evidence>
<dbReference type="Proteomes" id="UP000046395">
    <property type="component" value="Unassembled WGS sequence"/>
</dbReference>
<evidence type="ECO:0000256" key="5">
    <source>
        <dbReference type="ARBA" id="ARBA00023180"/>
    </source>
</evidence>
<dbReference type="GO" id="GO:0005576">
    <property type="term" value="C:extracellular region"/>
    <property type="evidence" value="ECO:0007669"/>
    <property type="project" value="UniProtKB-SubCell"/>
</dbReference>
<keyword evidence="3" id="KW-0560">Oxidoreductase</keyword>
<dbReference type="GO" id="GO:0020037">
    <property type="term" value="F:heme binding"/>
    <property type="evidence" value="ECO:0007669"/>
    <property type="project" value="InterPro"/>
</dbReference>
<dbReference type="PROSITE" id="PS50292">
    <property type="entry name" value="PEROXIDASE_3"/>
    <property type="match status" value="1"/>
</dbReference>
<protein>
    <submittedName>
        <fullName evidence="7">Uncharacterized protein</fullName>
    </submittedName>
</protein>
<sequence length="715" mass="79771">MCTDDWGRLQIVLQNAKKTVDKIFNHTQGNGNSVNTLWKTFFASDKIAKDMSYPALILLQATKQLTELGMTLTEIREAYSPKTVEEVSKKSLCQSTPIEECAAGGFRTFSGYCNNVAHPMWGTVFQAFSRIAPASYLDGISIPRKAADGFDLPSSLLVSETVFTDSAGGKHPAASLLLAQWAQFVYDDLVKIGTLTDKNGALVNCCNIEQSSECFPVRSTVPAKSTCIPYSRTLPALNASCTLGERQQANQATAFLDASMIYGNTGKTAAILRSYKNGELKVLRAAKGHFLLPQEENIQNCASAASQLCFLSGTSNVNLMPTQTALHTVWVLQHNRVAKRLKEINEFWDDERIYRETRKIIGAQIQHITFNEFLPVVLGSNAMQNEKITLEPNGYSGDYDMEENPSVLNEYATAAGLFFYSLFPESMLLPKSGRSVKFAGSFYDSQILYTHNGLEDIIRFMLNENSKHFGTSVGSQFTDGFLSTSGIPGFDLMAVFIQMGRDHGLPSYVEIRKHCGLKPVKSFGDLETAVQNKEVIQKLKLLYKRVDDIDLLPMGLAEKPLPGSFVGPTFACIIAKQFAKVQRGDRYWYESFFYPSQFTSTQLSEIRKTSLATVLCDNVPDMTYIQPAAFMTPDNYENAVISCKSELMKPMNISAWRDVEPPIELPITERTIENAIRIAEQRVRDVQLKERHLQLSSTLCSIAATELYRGYVFWK</sequence>
<keyword evidence="5" id="KW-0325">Glycoprotein</keyword>
<evidence type="ECO:0000313" key="6">
    <source>
        <dbReference type="Proteomes" id="UP000046395"/>
    </source>
</evidence>
<name>A0A5S6QII5_TRIMR</name>
<organism evidence="6 7">
    <name type="scientific">Trichuris muris</name>
    <name type="common">Mouse whipworm</name>
    <dbReference type="NCBI Taxonomy" id="70415"/>
    <lineage>
        <taxon>Eukaryota</taxon>
        <taxon>Metazoa</taxon>
        <taxon>Ecdysozoa</taxon>
        <taxon>Nematoda</taxon>
        <taxon>Enoplea</taxon>
        <taxon>Dorylaimia</taxon>
        <taxon>Trichinellida</taxon>
        <taxon>Trichuridae</taxon>
        <taxon>Trichuris</taxon>
    </lineage>
</organism>
<dbReference type="InterPro" id="IPR019791">
    <property type="entry name" value="Haem_peroxidase_animal"/>
</dbReference>
<evidence type="ECO:0000313" key="7">
    <source>
        <dbReference type="WBParaSite" id="TMUE_2000006979.1"/>
    </source>
</evidence>
<dbReference type="PANTHER" id="PTHR11475:SF4">
    <property type="entry name" value="CHORION PEROXIDASE"/>
    <property type="match status" value="1"/>
</dbReference>
<keyword evidence="4" id="KW-0732">Signal</keyword>
<dbReference type="Pfam" id="PF03098">
    <property type="entry name" value="An_peroxidase"/>
    <property type="match status" value="1"/>
</dbReference>
<accession>A0A5S6QII5</accession>
<reference evidence="7" key="1">
    <citation type="submission" date="2019-12" db="UniProtKB">
        <authorList>
            <consortium name="WormBaseParasite"/>
        </authorList>
    </citation>
    <scope>IDENTIFICATION</scope>
</reference>
<dbReference type="InterPro" id="IPR037120">
    <property type="entry name" value="Haem_peroxidase_sf_animal"/>
</dbReference>
<dbReference type="Gene3D" id="1.10.640.10">
    <property type="entry name" value="Haem peroxidase domain superfamily, animal type"/>
    <property type="match status" value="1"/>
</dbReference>
<dbReference type="PRINTS" id="PR00457">
    <property type="entry name" value="ANPEROXIDASE"/>
</dbReference>
<dbReference type="SUPFAM" id="SSF48113">
    <property type="entry name" value="Heme-dependent peroxidases"/>
    <property type="match status" value="1"/>
</dbReference>
<dbReference type="CDD" id="cd09823">
    <property type="entry name" value="peroxinectin_like"/>
    <property type="match status" value="1"/>
</dbReference>
<dbReference type="FunFam" id="1.10.640.10:FF:000003">
    <property type="entry name" value="chorion peroxidase"/>
    <property type="match status" value="1"/>
</dbReference>
<evidence type="ECO:0000256" key="3">
    <source>
        <dbReference type="ARBA" id="ARBA00022559"/>
    </source>
</evidence>
<dbReference type="STRING" id="70415.A0A5S6QII5"/>
<keyword evidence="6" id="KW-1185">Reference proteome</keyword>
<dbReference type="InterPro" id="IPR010255">
    <property type="entry name" value="Haem_peroxidase_sf"/>
</dbReference>